<reference evidence="2 3" key="1">
    <citation type="submission" date="2015-05" db="EMBL/GenBank/DDBJ databases">
        <title>Whole genome sequence of Bacillus thuringiensis serovar tolworthi Pasteur Institute Standard strain.</title>
        <authorList>
            <person name="Kanda K."/>
            <person name="Nakashima K."/>
            <person name="Nagano Y."/>
        </authorList>
    </citation>
    <scope>NUCLEOTIDE SEQUENCE [LARGE SCALE GENOMIC DNA]</scope>
    <source>
        <strain evidence="2 3">Pasteur Institute Standard strain</strain>
    </source>
</reference>
<dbReference type="AlphaFoldDB" id="A0A9W4A220"/>
<dbReference type="EMBL" id="AP014864">
    <property type="protein sequence ID" value="BAR83512.1"/>
    <property type="molecule type" value="Genomic_DNA"/>
</dbReference>
<keyword evidence="1" id="KW-0812">Transmembrane</keyword>
<evidence type="ECO:0000313" key="2">
    <source>
        <dbReference type="EMBL" id="BAR83512.1"/>
    </source>
</evidence>
<name>A0A9W4A220_BACTO</name>
<accession>A0A9W4A220</accession>
<sequence length="47" mass="5609">MYVDSIGSLIMKLYASYLSKFKLIILTVFVISCKIMFVDEFYKKYVR</sequence>
<organism evidence="2 3">
    <name type="scientific">Bacillus thuringiensis subsp. tolworthi</name>
    <dbReference type="NCBI Taxonomy" id="1442"/>
    <lineage>
        <taxon>Bacteria</taxon>
        <taxon>Bacillati</taxon>
        <taxon>Bacillota</taxon>
        <taxon>Bacilli</taxon>
        <taxon>Bacillales</taxon>
        <taxon>Bacillaceae</taxon>
        <taxon>Bacillus</taxon>
        <taxon>Bacillus cereus group</taxon>
    </lineage>
</organism>
<feature type="transmembrane region" description="Helical" evidence="1">
    <location>
        <begin position="21"/>
        <end position="38"/>
    </location>
</feature>
<evidence type="ECO:0000256" key="1">
    <source>
        <dbReference type="SAM" id="Phobius"/>
    </source>
</evidence>
<keyword evidence="1" id="KW-0472">Membrane</keyword>
<proteinExistence type="predicted"/>
<gene>
    <name evidence="2" type="ORF">KNN_02666</name>
</gene>
<protein>
    <submittedName>
        <fullName evidence="2">Uncharacterized protein</fullName>
    </submittedName>
</protein>
<keyword evidence="1" id="KW-1133">Transmembrane helix</keyword>
<evidence type="ECO:0000313" key="3">
    <source>
        <dbReference type="Proteomes" id="UP000055316"/>
    </source>
</evidence>
<dbReference type="Proteomes" id="UP000055316">
    <property type="component" value="Chromosome"/>
</dbReference>